<dbReference type="InterPro" id="IPR010496">
    <property type="entry name" value="AL/BT2_dom"/>
</dbReference>
<evidence type="ECO:0000313" key="3">
    <source>
        <dbReference type="EMBL" id="KKB46048.1"/>
    </source>
</evidence>
<feature type="signal peptide" evidence="1">
    <location>
        <begin position="1"/>
        <end position="22"/>
    </location>
</feature>
<evidence type="ECO:0000259" key="2">
    <source>
        <dbReference type="Pfam" id="PF06439"/>
    </source>
</evidence>
<proteinExistence type="predicted"/>
<dbReference type="AlphaFoldDB" id="A0A0F5IKP1"/>
<dbReference type="GO" id="GO:0016787">
    <property type="term" value="F:hydrolase activity"/>
    <property type="evidence" value="ECO:0007669"/>
    <property type="project" value="InterPro"/>
</dbReference>
<keyword evidence="4" id="KW-1185">Reference proteome</keyword>
<dbReference type="STRING" id="1203610.HMPREF1536_05282"/>
<dbReference type="RefSeq" id="WP_028727436.1">
    <property type="nucleotide sequence ID" value="NZ_AUAE01000014.1"/>
</dbReference>
<sequence length="222" mass="24945">MKRLFYFSILLLGIISTLSVSAADKNKWQPLFGTNLSDASYNPEIWSMTDGVLAAVQDESIWTKTEYENFELDLDFKTDVGTNSGVVIYCTDTKDWIPNSVEIQIADDHCEKWGNGKPFEKCGAIYGHLGAKQDKVVKKPGEWNHMRIRCAGQHITVILNGKKVTEMDMSKWTSGTVNPDGSEIPSWLPKPFAELPTKGYIGLQGKHGDSLIWFRNVKVRSL</sequence>
<dbReference type="Gene3D" id="2.60.120.560">
    <property type="entry name" value="Exo-inulinase, domain 1"/>
    <property type="match status" value="1"/>
</dbReference>
<dbReference type="HOGENOM" id="CLU_073042_0_1_10"/>
<organism evidence="3 4">
    <name type="scientific">Parabacteroides gordonii MS-1 = DSM 23371</name>
    <dbReference type="NCBI Taxonomy" id="1203610"/>
    <lineage>
        <taxon>Bacteria</taxon>
        <taxon>Pseudomonadati</taxon>
        <taxon>Bacteroidota</taxon>
        <taxon>Bacteroidia</taxon>
        <taxon>Bacteroidales</taxon>
        <taxon>Tannerellaceae</taxon>
        <taxon>Parabacteroides</taxon>
    </lineage>
</organism>
<evidence type="ECO:0000313" key="4">
    <source>
        <dbReference type="Proteomes" id="UP000033035"/>
    </source>
</evidence>
<protein>
    <recommendedName>
        <fullName evidence="2">3-keto-alpha-glucoside-1,2-lyase/3-keto-2-hydroxy-glucal hydratase domain-containing protein</fullName>
    </recommendedName>
</protein>
<gene>
    <name evidence="3" type="ORF">HMPREF1536_05282</name>
</gene>
<comment type="caution">
    <text evidence="3">The sequence shown here is derived from an EMBL/GenBank/DDBJ whole genome shotgun (WGS) entry which is preliminary data.</text>
</comment>
<dbReference type="Pfam" id="PF06439">
    <property type="entry name" value="3keto-disac_hyd"/>
    <property type="match status" value="1"/>
</dbReference>
<dbReference type="Proteomes" id="UP000033035">
    <property type="component" value="Unassembled WGS sequence"/>
</dbReference>
<accession>A0A0F5IKP1</accession>
<dbReference type="EMBL" id="AQHW01000030">
    <property type="protein sequence ID" value="KKB46048.1"/>
    <property type="molecule type" value="Genomic_DNA"/>
</dbReference>
<evidence type="ECO:0000256" key="1">
    <source>
        <dbReference type="SAM" id="SignalP"/>
    </source>
</evidence>
<keyword evidence="1" id="KW-0732">Signal</keyword>
<feature type="domain" description="3-keto-alpha-glucoside-1,2-lyase/3-keto-2-hydroxy-glucal hydratase" evidence="2">
    <location>
        <begin position="27"/>
        <end position="220"/>
    </location>
</feature>
<reference evidence="3 4" key="1">
    <citation type="submission" date="2013-04" db="EMBL/GenBank/DDBJ databases">
        <title>The Genome Sequence of Parabacteroides gordonii DSM 23371.</title>
        <authorList>
            <consortium name="The Broad Institute Genomics Platform"/>
            <person name="Earl A."/>
            <person name="Ward D."/>
            <person name="Feldgarden M."/>
            <person name="Gevers D."/>
            <person name="Martens E."/>
            <person name="Sakamoto M."/>
            <person name="Benno Y."/>
            <person name="Suzuki N."/>
            <person name="Matsunaga N."/>
            <person name="Koshihara K."/>
            <person name="Seki M."/>
            <person name="Komiya H."/>
            <person name="Walker B."/>
            <person name="Young S."/>
            <person name="Zeng Q."/>
            <person name="Gargeya S."/>
            <person name="Fitzgerald M."/>
            <person name="Haas B."/>
            <person name="Abouelleil A."/>
            <person name="Allen A.W."/>
            <person name="Alvarado L."/>
            <person name="Arachchi H.M."/>
            <person name="Berlin A.M."/>
            <person name="Chapman S.B."/>
            <person name="Gainer-Dewar J."/>
            <person name="Goldberg J."/>
            <person name="Griggs A."/>
            <person name="Gujja S."/>
            <person name="Hansen M."/>
            <person name="Howarth C."/>
            <person name="Imamovic A."/>
            <person name="Ireland A."/>
            <person name="Larimer J."/>
            <person name="McCowan C."/>
            <person name="Murphy C."/>
            <person name="Pearson M."/>
            <person name="Poon T.W."/>
            <person name="Priest M."/>
            <person name="Roberts A."/>
            <person name="Saif S."/>
            <person name="Shea T."/>
            <person name="Sisk P."/>
            <person name="Sykes S."/>
            <person name="Wortman J."/>
            <person name="Nusbaum C."/>
            <person name="Birren B."/>
        </authorList>
    </citation>
    <scope>NUCLEOTIDE SEQUENCE [LARGE SCALE GENOMIC DNA]</scope>
    <source>
        <strain evidence="3 4">MS-1</strain>
    </source>
</reference>
<feature type="chain" id="PRO_5002488030" description="3-keto-alpha-glucoside-1,2-lyase/3-keto-2-hydroxy-glucal hydratase domain-containing protein" evidence="1">
    <location>
        <begin position="23"/>
        <end position="222"/>
    </location>
</feature>
<name>A0A0F5IKP1_9BACT</name>
<dbReference type="PATRIC" id="fig|1203610.3.peg.5395"/>